<dbReference type="EMBL" id="AZFQ01000036">
    <property type="protein sequence ID" value="KRL98915.1"/>
    <property type="molecule type" value="Genomic_DNA"/>
</dbReference>
<dbReference type="PANTHER" id="PTHR43479:SF11">
    <property type="entry name" value="ACREF_ENVCD OPERON REPRESSOR-RELATED"/>
    <property type="match status" value="1"/>
</dbReference>
<gene>
    <name evidence="4" type="ORF">FD50_GL000730</name>
</gene>
<comment type="caution">
    <text evidence="4">The sequence shown here is derived from an EMBL/GenBank/DDBJ whole genome shotgun (WGS) entry which is preliminary data.</text>
</comment>
<dbReference type="InterPro" id="IPR009057">
    <property type="entry name" value="Homeodomain-like_sf"/>
</dbReference>
<evidence type="ECO:0000256" key="2">
    <source>
        <dbReference type="PROSITE-ProRule" id="PRU00335"/>
    </source>
</evidence>
<protein>
    <recommendedName>
        <fullName evidence="3">HTH tetR-type domain-containing protein</fullName>
    </recommendedName>
</protein>
<dbReference type="PANTHER" id="PTHR43479">
    <property type="entry name" value="ACREF/ENVCD OPERON REPRESSOR-RELATED"/>
    <property type="match status" value="1"/>
</dbReference>
<keyword evidence="1 2" id="KW-0238">DNA-binding</keyword>
<evidence type="ECO:0000313" key="4">
    <source>
        <dbReference type="EMBL" id="KRL98915.1"/>
    </source>
</evidence>
<proteinExistence type="predicted"/>
<dbReference type="InterPro" id="IPR023772">
    <property type="entry name" value="DNA-bd_HTH_TetR-type_CS"/>
</dbReference>
<dbReference type="OrthoDB" id="9812484at2"/>
<organism evidence="4 5">
    <name type="scientific">Liquorilactobacillus satsumensis DSM 16230 = JCM 12392</name>
    <dbReference type="NCBI Taxonomy" id="1423801"/>
    <lineage>
        <taxon>Bacteria</taxon>
        <taxon>Bacillati</taxon>
        <taxon>Bacillota</taxon>
        <taxon>Bacilli</taxon>
        <taxon>Lactobacillales</taxon>
        <taxon>Lactobacillaceae</taxon>
        <taxon>Liquorilactobacillus</taxon>
    </lineage>
</organism>
<dbReference type="AlphaFoldDB" id="A0A0R1V5T3"/>
<dbReference type="InterPro" id="IPR001647">
    <property type="entry name" value="HTH_TetR"/>
</dbReference>
<dbReference type="InterPro" id="IPR036271">
    <property type="entry name" value="Tet_transcr_reg_TetR-rel_C_sf"/>
</dbReference>
<dbReference type="Proteomes" id="UP000051166">
    <property type="component" value="Unassembled WGS sequence"/>
</dbReference>
<feature type="DNA-binding region" description="H-T-H motif" evidence="2">
    <location>
        <begin position="48"/>
        <end position="67"/>
    </location>
</feature>
<dbReference type="PRINTS" id="PR00455">
    <property type="entry name" value="HTHTETR"/>
</dbReference>
<dbReference type="GO" id="GO:0003677">
    <property type="term" value="F:DNA binding"/>
    <property type="evidence" value="ECO:0007669"/>
    <property type="project" value="UniProtKB-UniRule"/>
</dbReference>
<dbReference type="SUPFAM" id="SSF46689">
    <property type="entry name" value="Homeodomain-like"/>
    <property type="match status" value="1"/>
</dbReference>
<dbReference type="PROSITE" id="PS01081">
    <property type="entry name" value="HTH_TETR_1"/>
    <property type="match status" value="1"/>
</dbReference>
<dbReference type="Pfam" id="PF00440">
    <property type="entry name" value="TetR_N"/>
    <property type="match status" value="1"/>
</dbReference>
<dbReference type="STRING" id="1423801.FD50_GL000730"/>
<evidence type="ECO:0000313" key="5">
    <source>
        <dbReference type="Proteomes" id="UP000051166"/>
    </source>
</evidence>
<sequence>MVYNDHVVIGRNVYMYSNLFNEIDDNKKSKIINVSIVEFAQFGFANSSTNRIVKEAGISKGSLFQYFKNKEDLYFFILDYAIEKLVSDLEVRSKNLSSDLFERIVDYSKLEFEWYIENPNAYKVIVNAFTKKNTDISRKVEAKYSNTGESIYHKLIEETYMKELALDKKTIDLIKWFLKGFNAEFIYKVESQDTIDIEQLKHKYVEVVTKYLEILRVGISNYTRGNL</sequence>
<dbReference type="SUPFAM" id="SSF48498">
    <property type="entry name" value="Tetracyclin repressor-like, C-terminal domain"/>
    <property type="match status" value="1"/>
</dbReference>
<evidence type="ECO:0000259" key="3">
    <source>
        <dbReference type="PROSITE" id="PS50977"/>
    </source>
</evidence>
<reference evidence="4 5" key="1">
    <citation type="journal article" date="2015" name="Genome Announc.">
        <title>Expanding the biotechnology potential of lactobacilli through comparative genomics of 213 strains and associated genera.</title>
        <authorList>
            <person name="Sun Z."/>
            <person name="Harris H.M."/>
            <person name="McCann A."/>
            <person name="Guo C."/>
            <person name="Argimon S."/>
            <person name="Zhang W."/>
            <person name="Yang X."/>
            <person name="Jeffery I.B."/>
            <person name="Cooney J.C."/>
            <person name="Kagawa T.F."/>
            <person name="Liu W."/>
            <person name="Song Y."/>
            <person name="Salvetti E."/>
            <person name="Wrobel A."/>
            <person name="Rasinkangas P."/>
            <person name="Parkhill J."/>
            <person name="Rea M.C."/>
            <person name="O'Sullivan O."/>
            <person name="Ritari J."/>
            <person name="Douillard F.P."/>
            <person name="Paul Ross R."/>
            <person name="Yang R."/>
            <person name="Briner A.E."/>
            <person name="Felis G.E."/>
            <person name="de Vos W.M."/>
            <person name="Barrangou R."/>
            <person name="Klaenhammer T.R."/>
            <person name="Caufield P.W."/>
            <person name="Cui Y."/>
            <person name="Zhang H."/>
            <person name="O'Toole P.W."/>
        </authorList>
    </citation>
    <scope>NUCLEOTIDE SEQUENCE [LARGE SCALE GENOMIC DNA]</scope>
    <source>
        <strain evidence="4 5">DSM 16230</strain>
    </source>
</reference>
<accession>A0A0R1V5T3</accession>
<keyword evidence="5" id="KW-1185">Reference proteome</keyword>
<dbReference type="PROSITE" id="PS50977">
    <property type="entry name" value="HTH_TETR_2"/>
    <property type="match status" value="1"/>
</dbReference>
<name>A0A0R1V5T3_9LACO</name>
<dbReference type="Gene3D" id="1.10.357.10">
    <property type="entry name" value="Tetracycline Repressor, domain 2"/>
    <property type="match status" value="1"/>
</dbReference>
<dbReference type="InterPro" id="IPR050624">
    <property type="entry name" value="HTH-type_Tx_Regulator"/>
</dbReference>
<evidence type="ECO:0000256" key="1">
    <source>
        <dbReference type="ARBA" id="ARBA00023125"/>
    </source>
</evidence>
<feature type="domain" description="HTH tetR-type" evidence="3">
    <location>
        <begin position="25"/>
        <end position="85"/>
    </location>
</feature>
<dbReference type="PATRIC" id="fig|1423801.4.peg.741"/>